<dbReference type="InterPro" id="IPR010981">
    <property type="entry name" value="SinR/SinI_dimer_dom"/>
</dbReference>
<dbReference type="Pfam" id="PF08671">
    <property type="entry name" value="SinI"/>
    <property type="match status" value="1"/>
</dbReference>
<name>A0ABW5SXP7_9BACI</name>
<evidence type="ECO:0000313" key="2">
    <source>
        <dbReference type="EMBL" id="MFD2704545.1"/>
    </source>
</evidence>
<dbReference type="SUPFAM" id="SSF47406">
    <property type="entry name" value="SinR repressor dimerisation domain-like"/>
    <property type="match status" value="1"/>
</dbReference>
<dbReference type="PROSITE" id="PS51500">
    <property type="entry name" value="SIN"/>
    <property type="match status" value="1"/>
</dbReference>
<dbReference type="EMBL" id="JBHUML010000002">
    <property type="protein sequence ID" value="MFD2704545.1"/>
    <property type="molecule type" value="Genomic_DNA"/>
</dbReference>
<keyword evidence="3" id="KW-1185">Reference proteome</keyword>
<organism evidence="2 3">
    <name type="scientific">Salibacterium lacus</name>
    <dbReference type="NCBI Taxonomy" id="1898109"/>
    <lineage>
        <taxon>Bacteria</taxon>
        <taxon>Bacillati</taxon>
        <taxon>Bacillota</taxon>
        <taxon>Bacilli</taxon>
        <taxon>Bacillales</taxon>
        <taxon>Bacillaceae</taxon>
    </lineage>
</organism>
<reference evidence="3" key="1">
    <citation type="journal article" date="2019" name="Int. J. Syst. Evol. Microbiol.">
        <title>The Global Catalogue of Microorganisms (GCM) 10K type strain sequencing project: providing services to taxonomists for standard genome sequencing and annotation.</title>
        <authorList>
            <consortium name="The Broad Institute Genomics Platform"/>
            <consortium name="The Broad Institute Genome Sequencing Center for Infectious Disease"/>
            <person name="Wu L."/>
            <person name="Ma J."/>
        </authorList>
    </citation>
    <scope>NUCLEOTIDE SEQUENCE [LARGE SCALE GENOMIC DNA]</scope>
    <source>
        <strain evidence="3">KCTC 33792</strain>
    </source>
</reference>
<proteinExistence type="predicted"/>
<evidence type="ECO:0000313" key="3">
    <source>
        <dbReference type="Proteomes" id="UP001597520"/>
    </source>
</evidence>
<feature type="domain" description="Sin" evidence="1">
    <location>
        <begin position="1"/>
        <end position="39"/>
    </location>
</feature>
<comment type="caution">
    <text evidence="2">The sequence shown here is derived from an EMBL/GenBank/DDBJ whole genome shotgun (WGS) entry which is preliminary data.</text>
</comment>
<sequence length="48" mass="5571">MSQPHYHTPLDREWVELMKMAKDAGITKEEVQIFLQKQGASRKASTVR</sequence>
<protein>
    <submittedName>
        <fullName evidence="2">Anti-repressor SinI family protein</fullName>
    </submittedName>
</protein>
<evidence type="ECO:0000259" key="1">
    <source>
        <dbReference type="PROSITE" id="PS51500"/>
    </source>
</evidence>
<accession>A0ABW5SXP7</accession>
<gene>
    <name evidence="2" type="ORF">ACFSUB_03630</name>
</gene>
<dbReference type="Proteomes" id="UP001597520">
    <property type="component" value="Unassembled WGS sequence"/>
</dbReference>
<dbReference type="RefSeq" id="WP_380711819.1">
    <property type="nucleotide sequence ID" value="NZ_JBHUML010000002.1"/>
</dbReference>
<dbReference type="InterPro" id="IPR036281">
    <property type="entry name" value="SinR/SinI_dimer_dom_sf"/>
</dbReference>